<gene>
    <name evidence="19" type="primary">hephl1a</name>
</gene>
<evidence type="ECO:0000256" key="16">
    <source>
        <dbReference type="SAM" id="SignalP"/>
    </source>
</evidence>
<keyword evidence="12" id="KW-0406">Ion transport</keyword>
<evidence type="ECO:0000313" key="19">
    <source>
        <dbReference type="Ensembl" id="ENSSFOP00015024352.2"/>
    </source>
</evidence>
<evidence type="ECO:0000256" key="14">
    <source>
        <dbReference type="ARBA" id="ARBA00023157"/>
    </source>
</evidence>
<keyword evidence="6" id="KW-0812">Transmembrane</keyword>
<organism evidence="19 20">
    <name type="scientific">Scleropages formosus</name>
    <name type="common">Asian bonytongue</name>
    <name type="synonym">Osteoglossum formosum</name>
    <dbReference type="NCBI Taxonomy" id="113540"/>
    <lineage>
        <taxon>Eukaryota</taxon>
        <taxon>Metazoa</taxon>
        <taxon>Chordata</taxon>
        <taxon>Craniata</taxon>
        <taxon>Vertebrata</taxon>
        <taxon>Euteleostomi</taxon>
        <taxon>Actinopterygii</taxon>
        <taxon>Neopterygii</taxon>
        <taxon>Teleostei</taxon>
        <taxon>Osteoglossocephala</taxon>
        <taxon>Osteoglossomorpha</taxon>
        <taxon>Osteoglossiformes</taxon>
        <taxon>Osteoglossidae</taxon>
        <taxon>Scleropages</taxon>
    </lineage>
</organism>
<dbReference type="InterPro" id="IPR033138">
    <property type="entry name" value="Cu_oxidase_CS"/>
</dbReference>
<evidence type="ECO:0000256" key="13">
    <source>
        <dbReference type="ARBA" id="ARBA00023136"/>
    </source>
</evidence>
<dbReference type="FunFam" id="2.60.40.420:FF:000002">
    <property type="entry name" value="Hephaestin like 1"/>
    <property type="match status" value="2"/>
</dbReference>
<comment type="similarity">
    <text evidence="3">Belongs to the multicopper oxidase family.</text>
</comment>
<sequence>MCRARAHPSFWILPLLTTSLLVPESRSVTRRFYVGIKEERWDYSPSGRNALSGESVRTDEHASVFLERGPHAIGSVYKKAVYTQYADDKYAEEVAKPPWLGFLGPVLRAEVGDVIVVHLKNFASRSYSLHPHGVFYEKDSEGALYPDGTSGRFKLDDAVPPGGNHTYRWEVTPEFAPADGDANCLTWVYHSHIDAPRDIASGLIGALLTCRKGLGTNRTQLERTDVDRDFFLMFSVVDENLSWYLEENIETFCSDPAGVDPDDEDFQESNKMHAINGYVFANLPGLEMCLNRTVSWHLFGMGNEVDIHSAYFHGHTVLQQGHRADVLSLFPATFITADMVPRTVGRWMLSCQVNDHVQAGMQAFYTVSSCGGEHDHEAPPGGKKRQYYIAAEEVMWNYAPLGIDTFQNVSLTSPDSHSETFFGKTHGRLGGVYQKARYVEYTDETFSTKKVRGATERHLGILGPVIRAESGDLIEVTFLNKASRAYSIQPHGLQYDKANEGAHYGGGTSQVTPGNSFTYRWRVAEGPAPSDPACISYLYYSAADPIQDTSSGLVGPLLVCKEGSLDESGSQREVDREFFLLFSVLDENLSWYLENNMKMFGSRESDLYNADFQESNKMHAVNGFMYGNLLGLDLCDGERVAWHALGLGTEVDIHGVYFQGNTFQREGVTRDTLSLFPHTTVTVSMEPDNDGTFEVSCQTSDHYLGGMRQHYTVKKCREQGGSPATGSTPTVSYFIAAEELEWDYSPSRDWELEKHNSTVENSPGSIFVQQGANLIGSKYKKVVFREYTDATFRTRKERHAQEEHLGILGPIIRAEVGEKLLVNFKNKASRPFSVHAHGVRTSSAHLSPVQQYRWDIPEKSGPGISDPNCIAFAYYSTADFVKDTVSGLIGPLVICRKGTLDKQRRRRDVDREFALLFMVFDENESWYLDENVETYLKKDPDAFEIDAEFEESNKMHAINGKLYGNLHGLTMVEGEKTDWYLLGMGNEVDMHTVHFHAQSFIYKTDRIHRADVYDLFPGTFQTVELVAGNPGRWLLHCHVTDHIHAGMETTFTILSRKGEGVGRCSSAPEACGVESRHIASTTVPPPDAPVLTSVLFPRWGDHLGRELTPFSLVALALLTSELYF</sequence>
<keyword evidence="14" id="KW-1015">Disulfide bond</keyword>
<dbReference type="PROSITE" id="PS00079">
    <property type="entry name" value="MULTICOPPER_OXIDASE1"/>
    <property type="match status" value="3"/>
</dbReference>
<feature type="domain" description="Plastocyanin-like" evidence="18">
    <location>
        <begin position="806"/>
        <end position="844"/>
    </location>
</feature>
<evidence type="ECO:0000256" key="1">
    <source>
        <dbReference type="ARBA" id="ARBA00001935"/>
    </source>
</evidence>
<keyword evidence="15" id="KW-0325">Glycoprotein</keyword>
<keyword evidence="20" id="KW-1185">Reference proteome</keyword>
<evidence type="ECO:0000256" key="2">
    <source>
        <dbReference type="ARBA" id="ARBA00004167"/>
    </source>
</evidence>
<evidence type="ECO:0000256" key="11">
    <source>
        <dbReference type="ARBA" id="ARBA00023002"/>
    </source>
</evidence>
<keyword evidence="8 16" id="KW-0732">Signal</keyword>
<dbReference type="GO" id="GO:0004322">
    <property type="term" value="F:ferroxidase activity"/>
    <property type="evidence" value="ECO:0007669"/>
    <property type="project" value="UniProtKB-EC"/>
</dbReference>
<reference evidence="19 20" key="1">
    <citation type="submission" date="2019-04" db="EMBL/GenBank/DDBJ databases">
        <authorList>
            <consortium name="Wellcome Sanger Institute Data Sharing"/>
        </authorList>
    </citation>
    <scope>NUCLEOTIDE SEQUENCE [LARGE SCALE GENOMIC DNA]</scope>
</reference>
<feature type="chain" id="PRO_5034506674" description="ferroxidase" evidence="16">
    <location>
        <begin position="28"/>
        <end position="1124"/>
    </location>
</feature>
<evidence type="ECO:0000256" key="3">
    <source>
        <dbReference type="ARBA" id="ARBA00010609"/>
    </source>
</evidence>
<evidence type="ECO:0000256" key="9">
    <source>
        <dbReference type="ARBA" id="ARBA00022737"/>
    </source>
</evidence>
<dbReference type="InterPro" id="IPR045087">
    <property type="entry name" value="Cu-oxidase_fam"/>
</dbReference>
<dbReference type="GeneTree" id="ENSGT00940000158517"/>
<dbReference type="Pfam" id="PF07731">
    <property type="entry name" value="Cu-oxidase_2"/>
    <property type="match status" value="1"/>
</dbReference>
<dbReference type="Ensembl" id="ENSSFOT00015024618.2">
    <property type="protein sequence ID" value="ENSSFOP00015024352.2"/>
    <property type="gene ID" value="ENSSFOG00015015572.2"/>
</dbReference>
<keyword evidence="9" id="KW-0677">Repeat</keyword>
<dbReference type="InterPro" id="IPR002355">
    <property type="entry name" value="Cu_oxidase_Cu_BS"/>
</dbReference>
<reference evidence="19" key="3">
    <citation type="submission" date="2025-09" db="UniProtKB">
        <authorList>
            <consortium name="Ensembl"/>
        </authorList>
    </citation>
    <scope>IDENTIFICATION</scope>
</reference>
<dbReference type="GO" id="GO:0005886">
    <property type="term" value="C:plasma membrane"/>
    <property type="evidence" value="ECO:0007669"/>
    <property type="project" value="TreeGrafter"/>
</dbReference>
<keyword evidence="5" id="KW-0813">Transport</keyword>
<proteinExistence type="inferred from homology"/>
<keyword evidence="7" id="KW-0479">Metal-binding</keyword>
<dbReference type="PANTHER" id="PTHR11709">
    <property type="entry name" value="MULTI-COPPER OXIDASE"/>
    <property type="match status" value="1"/>
</dbReference>
<evidence type="ECO:0000256" key="6">
    <source>
        <dbReference type="ARBA" id="ARBA00022692"/>
    </source>
</evidence>
<dbReference type="Proteomes" id="UP000694397">
    <property type="component" value="Chromosome 10"/>
</dbReference>
<dbReference type="GO" id="GO:0006826">
    <property type="term" value="P:iron ion transport"/>
    <property type="evidence" value="ECO:0007669"/>
    <property type="project" value="TreeGrafter"/>
</dbReference>
<evidence type="ECO:0000256" key="7">
    <source>
        <dbReference type="ARBA" id="ARBA00022723"/>
    </source>
</evidence>
<dbReference type="PANTHER" id="PTHR11709:SF233">
    <property type="entry name" value="FERROXIDASE HEPHL1"/>
    <property type="match status" value="1"/>
</dbReference>
<evidence type="ECO:0000256" key="15">
    <source>
        <dbReference type="ARBA" id="ARBA00023180"/>
    </source>
</evidence>
<comment type="cofactor">
    <cofactor evidence="1">
        <name>Cu cation</name>
        <dbReference type="ChEBI" id="CHEBI:23378"/>
    </cofactor>
</comment>
<feature type="domain" description="Plastocyanin-like" evidence="17">
    <location>
        <begin position="938"/>
        <end position="1053"/>
    </location>
</feature>
<evidence type="ECO:0000259" key="18">
    <source>
        <dbReference type="Pfam" id="PF07732"/>
    </source>
</evidence>
<name>A0A8C9V4P3_SCLFO</name>
<keyword evidence="11" id="KW-0560">Oxidoreductase</keyword>
<accession>A0A8C9V4P3</accession>
<dbReference type="FunFam" id="2.60.40.420:FF:000009">
    <property type="entry name" value="Ceruloplasmin"/>
    <property type="match status" value="1"/>
</dbReference>
<keyword evidence="13" id="KW-0472">Membrane</keyword>
<dbReference type="GO" id="GO:0005507">
    <property type="term" value="F:copper ion binding"/>
    <property type="evidence" value="ECO:0007669"/>
    <property type="project" value="InterPro"/>
</dbReference>
<feature type="signal peptide" evidence="16">
    <location>
        <begin position="1"/>
        <end position="27"/>
    </location>
</feature>
<comment type="subcellular location">
    <subcellularLocation>
        <location evidence="2">Membrane</location>
        <topology evidence="2">Single-pass membrane protein</topology>
    </subcellularLocation>
</comment>
<dbReference type="InterPro" id="IPR011706">
    <property type="entry name" value="Cu-oxidase_C"/>
</dbReference>
<dbReference type="InterPro" id="IPR008972">
    <property type="entry name" value="Cupredoxin"/>
</dbReference>
<dbReference type="EC" id="1.16.3.1" evidence="4"/>
<evidence type="ECO:0000256" key="4">
    <source>
        <dbReference type="ARBA" id="ARBA00013107"/>
    </source>
</evidence>
<evidence type="ECO:0000256" key="5">
    <source>
        <dbReference type="ARBA" id="ARBA00022448"/>
    </source>
</evidence>
<dbReference type="Gene3D" id="2.60.40.420">
    <property type="entry name" value="Cupredoxins - blue copper proteins"/>
    <property type="match status" value="4"/>
</dbReference>
<evidence type="ECO:0000256" key="10">
    <source>
        <dbReference type="ARBA" id="ARBA00022989"/>
    </source>
</evidence>
<dbReference type="SUPFAM" id="SSF49503">
    <property type="entry name" value="Cupredoxins"/>
    <property type="match status" value="6"/>
</dbReference>
<reference evidence="19" key="2">
    <citation type="submission" date="2025-08" db="UniProtKB">
        <authorList>
            <consortium name="Ensembl"/>
        </authorList>
    </citation>
    <scope>IDENTIFICATION</scope>
</reference>
<dbReference type="InterPro" id="IPR011707">
    <property type="entry name" value="Cu-oxidase-like_N"/>
</dbReference>
<dbReference type="PROSITE" id="PS00080">
    <property type="entry name" value="MULTICOPPER_OXIDASE2"/>
    <property type="match status" value="1"/>
</dbReference>
<dbReference type="Pfam" id="PF07732">
    <property type="entry name" value="Cu-oxidase_3"/>
    <property type="match status" value="3"/>
</dbReference>
<dbReference type="AlphaFoldDB" id="A0A8C9V4P3"/>
<keyword evidence="10" id="KW-1133">Transmembrane helix</keyword>
<feature type="domain" description="Plastocyanin-like" evidence="18">
    <location>
        <begin position="461"/>
        <end position="561"/>
    </location>
</feature>
<evidence type="ECO:0000259" key="17">
    <source>
        <dbReference type="Pfam" id="PF07731"/>
    </source>
</evidence>
<protein>
    <recommendedName>
        <fullName evidence="4">ferroxidase</fullName>
        <ecNumber evidence="4">1.16.3.1</ecNumber>
    </recommendedName>
</protein>
<evidence type="ECO:0000256" key="8">
    <source>
        <dbReference type="ARBA" id="ARBA00022729"/>
    </source>
</evidence>
<dbReference type="CDD" id="cd04222">
    <property type="entry name" value="CuRO_1_ceruloplasmin"/>
    <property type="match status" value="1"/>
</dbReference>
<feature type="domain" description="Plastocyanin-like" evidence="18">
    <location>
        <begin position="102"/>
        <end position="208"/>
    </location>
</feature>
<dbReference type="OrthoDB" id="2121828at2759"/>
<evidence type="ECO:0000313" key="20">
    <source>
        <dbReference type="Proteomes" id="UP000694397"/>
    </source>
</evidence>
<evidence type="ECO:0000256" key="12">
    <source>
        <dbReference type="ARBA" id="ARBA00023065"/>
    </source>
</evidence>